<dbReference type="EMBL" id="BRPB01000192">
    <property type="protein sequence ID" value="GLA55985.1"/>
    <property type="molecule type" value="Genomic_DNA"/>
</dbReference>
<evidence type="ECO:0000313" key="2">
    <source>
        <dbReference type="Proteomes" id="UP001144191"/>
    </source>
</evidence>
<name>A0A9W6ACT7_ASPNG</name>
<reference evidence="1" key="1">
    <citation type="submission" date="2022-07" db="EMBL/GenBank/DDBJ databases">
        <title>Taxonomy of Aspergillus series Nigri: significant species reduction supported by multi-species coalescent approaches.</title>
        <authorList>
            <person name="Bian C."/>
            <person name="Kusuya Y."/>
            <person name="Sklenar F."/>
            <person name="D'hooge E."/>
            <person name="Yaguchi T."/>
            <person name="Takahashi H."/>
            <person name="Hubka V."/>
        </authorList>
    </citation>
    <scope>NUCLEOTIDE SEQUENCE</scope>
    <source>
        <strain evidence="1">IFM 63604</strain>
    </source>
</reference>
<feature type="non-terminal residue" evidence="1">
    <location>
        <position position="1"/>
    </location>
</feature>
<organism evidence="1 2">
    <name type="scientific">Aspergillus niger</name>
    <dbReference type="NCBI Taxonomy" id="5061"/>
    <lineage>
        <taxon>Eukaryota</taxon>
        <taxon>Fungi</taxon>
        <taxon>Dikarya</taxon>
        <taxon>Ascomycota</taxon>
        <taxon>Pezizomycotina</taxon>
        <taxon>Eurotiomycetes</taxon>
        <taxon>Eurotiomycetidae</taxon>
        <taxon>Eurotiales</taxon>
        <taxon>Aspergillaceae</taxon>
        <taxon>Aspergillus</taxon>
        <taxon>Aspergillus subgen. Circumdati</taxon>
    </lineage>
</organism>
<dbReference type="AlphaFoldDB" id="A0A9W6ACT7"/>
<evidence type="ECO:0000313" key="1">
    <source>
        <dbReference type="EMBL" id="GLA55985.1"/>
    </source>
</evidence>
<protein>
    <submittedName>
        <fullName evidence="1">Uncharacterized protein</fullName>
    </submittedName>
</protein>
<accession>A0A9W6ACT7</accession>
<sequence>LATLKAPYACHRLRFCALRDLQVKEMSSYRSMRGSDDDASIYSRSPDSPKLGLLSRVPPVPSPAGFDRPDINPLDHQIALAHGSTMALDTTRTRLQAVKSARRRSVPETLKDKRQQWEQQERENQFYEYCLHIFQNMTAVAIDVSQELSLLRLFEPEVNLAGHPRVWEAAHKLRDALRQAWEREAVAEYEWKKQWNMPRMGMPSSRWI</sequence>
<dbReference type="Proteomes" id="UP001144191">
    <property type="component" value="Unassembled WGS sequence"/>
</dbReference>
<gene>
    <name evidence="1" type="ORF">AnigIFM63604_003474</name>
</gene>
<proteinExistence type="predicted"/>
<comment type="caution">
    <text evidence="1">The sequence shown here is derived from an EMBL/GenBank/DDBJ whole genome shotgun (WGS) entry which is preliminary data.</text>
</comment>